<protein>
    <submittedName>
        <fullName evidence="3">Uncharacterized protein</fullName>
    </submittedName>
</protein>
<keyword evidence="2" id="KW-0472">Membrane</keyword>
<feature type="transmembrane region" description="Helical" evidence="2">
    <location>
        <begin position="142"/>
        <end position="166"/>
    </location>
</feature>
<feature type="transmembrane region" description="Helical" evidence="2">
    <location>
        <begin position="118"/>
        <end position="136"/>
    </location>
</feature>
<sequence>MTQHVNPRDSSAHTGQVEPLSTFVFGGHAGSGTSSAGSVVDRWPFLLNIRQAAITLFQESAAATKPHREKLHVIALRLWQVYLGYANDYPLWTFFLSSIALLSAGPIIGFLCVTGVSLAILISTATVIVVAIQSIVVGIAGAILLFILGAIVIFTIIGSICVVAGYTGFKLARDIAVVVHGHHQQHVKRQQQQQQPQQQLHTQGEHEKTKDS</sequence>
<dbReference type="EMBL" id="JAAAID010001261">
    <property type="protein sequence ID" value="KAG0010810.1"/>
    <property type="molecule type" value="Genomic_DNA"/>
</dbReference>
<evidence type="ECO:0000256" key="1">
    <source>
        <dbReference type="SAM" id="MobiDB-lite"/>
    </source>
</evidence>
<gene>
    <name evidence="3" type="ORF">BGZ80_001171</name>
</gene>
<keyword evidence="4" id="KW-1185">Reference proteome</keyword>
<organism evidence="3 4">
    <name type="scientific">Entomortierella chlamydospora</name>
    <dbReference type="NCBI Taxonomy" id="101097"/>
    <lineage>
        <taxon>Eukaryota</taxon>
        <taxon>Fungi</taxon>
        <taxon>Fungi incertae sedis</taxon>
        <taxon>Mucoromycota</taxon>
        <taxon>Mortierellomycotina</taxon>
        <taxon>Mortierellomycetes</taxon>
        <taxon>Mortierellales</taxon>
        <taxon>Mortierellaceae</taxon>
        <taxon>Entomortierella</taxon>
    </lineage>
</organism>
<name>A0A9P6MRF8_9FUNG</name>
<accession>A0A9P6MRF8</accession>
<reference evidence="3" key="1">
    <citation type="journal article" date="2020" name="Fungal Divers.">
        <title>Resolving the Mortierellaceae phylogeny through synthesis of multi-gene phylogenetics and phylogenomics.</title>
        <authorList>
            <person name="Vandepol N."/>
            <person name="Liber J."/>
            <person name="Desiro A."/>
            <person name="Na H."/>
            <person name="Kennedy M."/>
            <person name="Barry K."/>
            <person name="Grigoriev I.V."/>
            <person name="Miller A.N."/>
            <person name="O'Donnell K."/>
            <person name="Stajich J.E."/>
            <person name="Bonito G."/>
        </authorList>
    </citation>
    <scope>NUCLEOTIDE SEQUENCE</scope>
    <source>
        <strain evidence="3">NRRL 2769</strain>
    </source>
</reference>
<dbReference type="OrthoDB" id="2427745at2759"/>
<evidence type="ECO:0000313" key="4">
    <source>
        <dbReference type="Proteomes" id="UP000703661"/>
    </source>
</evidence>
<keyword evidence="2" id="KW-0812">Transmembrane</keyword>
<comment type="caution">
    <text evidence="3">The sequence shown here is derived from an EMBL/GenBank/DDBJ whole genome shotgun (WGS) entry which is preliminary data.</text>
</comment>
<dbReference type="Proteomes" id="UP000703661">
    <property type="component" value="Unassembled WGS sequence"/>
</dbReference>
<feature type="region of interest" description="Disordered" evidence="1">
    <location>
        <begin position="188"/>
        <end position="212"/>
    </location>
</feature>
<evidence type="ECO:0000313" key="3">
    <source>
        <dbReference type="EMBL" id="KAG0010810.1"/>
    </source>
</evidence>
<proteinExistence type="predicted"/>
<feature type="compositionally biased region" description="Low complexity" evidence="1">
    <location>
        <begin position="190"/>
        <end position="202"/>
    </location>
</feature>
<dbReference type="AlphaFoldDB" id="A0A9P6MRF8"/>
<feature type="transmembrane region" description="Helical" evidence="2">
    <location>
        <begin position="89"/>
        <end position="111"/>
    </location>
</feature>
<keyword evidence="2" id="KW-1133">Transmembrane helix</keyword>
<feature type="compositionally biased region" description="Basic and acidic residues" evidence="1">
    <location>
        <begin position="203"/>
        <end position="212"/>
    </location>
</feature>
<evidence type="ECO:0000256" key="2">
    <source>
        <dbReference type="SAM" id="Phobius"/>
    </source>
</evidence>